<evidence type="ECO:0000259" key="1">
    <source>
        <dbReference type="Pfam" id="PF00814"/>
    </source>
</evidence>
<feature type="domain" description="Gcp-like" evidence="1">
    <location>
        <begin position="34"/>
        <end position="103"/>
    </location>
</feature>
<name>A0A643CMU8_ANAMA</name>
<reference evidence="2" key="1">
    <citation type="submission" date="2019-08" db="EMBL/GenBank/DDBJ databases">
        <authorList>
            <person name="Amaro Estrada I."/>
            <person name="Quiroz Castaneda R.E."/>
            <person name="Martinez Ocampo F."/>
            <person name="Rodriguez Camarillo S.D."/>
        </authorList>
    </citation>
    <scope>NUCLEOTIDE SEQUENCE</scope>
    <source>
        <strain evidence="2">MEX-30-184-02</strain>
    </source>
</reference>
<dbReference type="SUPFAM" id="SSF53067">
    <property type="entry name" value="Actin-like ATPase domain"/>
    <property type="match status" value="1"/>
</dbReference>
<dbReference type="EMBL" id="VTCY01000001">
    <property type="protein sequence ID" value="KAB0452798.1"/>
    <property type="molecule type" value="Genomic_DNA"/>
</dbReference>
<accession>A0A643CMU8</accession>
<dbReference type="Gene3D" id="3.30.420.40">
    <property type="match status" value="1"/>
</dbReference>
<gene>
    <name evidence="2" type="primary">tsaB</name>
    <name evidence="2" type="ORF">FY207_00210</name>
</gene>
<comment type="caution">
    <text evidence="2">The sequence shown here is derived from an EMBL/GenBank/DDBJ whole genome shotgun (WGS) entry which is preliminary data.</text>
</comment>
<dbReference type="GO" id="GO:0016740">
    <property type="term" value="F:transferase activity"/>
    <property type="evidence" value="ECO:0007669"/>
    <property type="project" value="UniProtKB-KW"/>
</dbReference>
<evidence type="ECO:0000313" key="2">
    <source>
        <dbReference type="EMBL" id="KAB0452798.1"/>
    </source>
</evidence>
<organism evidence="2">
    <name type="scientific">Anaplasma marginale</name>
    <dbReference type="NCBI Taxonomy" id="770"/>
    <lineage>
        <taxon>Bacteria</taxon>
        <taxon>Pseudomonadati</taxon>
        <taxon>Pseudomonadota</taxon>
        <taxon>Alphaproteobacteria</taxon>
        <taxon>Rickettsiales</taxon>
        <taxon>Anaplasmataceae</taxon>
        <taxon>Anaplasma</taxon>
    </lineage>
</organism>
<dbReference type="AlphaFoldDB" id="A0A643CMU8"/>
<keyword evidence="2" id="KW-0808">Transferase</keyword>
<dbReference type="NCBIfam" id="TIGR03725">
    <property type="entry name" value="T6A_YeaZ"/>
    <property type="match status" value="1"/>
</dbReference>
<dbReference type="InterPro" id="IPR022496">
    <property type="entry name" value="T6A_TsaB"/>
</dbReference>
<dbReference type="InterPro" id="IPR000905">
    <property type="entry name" value="Gcp-like_dom"/>
</dbReference>
<proteinExistence type="predicted"/>
<dbReference type="InterPro" id="IPR043129">
    <property type="entry name" value="ATPase_NBD"/>
</dbReference>
<protein>
    <submittedName>
        <fullName evidence="2">tRNA (Adenosine(37)-N6)-threonylcarbamoyltransferase complex dimerization subunit type 1 TsaB</fullName>
    </submittedName>
</protein>
<dbReference type="GO" id="GO:0002949">
    <property type="term" value="P:tRNA threonylcarbamoyladenosine modification"/>
    <property type="evidence" value="ECO:0007669"/>
    <property type="project" value="InterPro"/>
</dbReference>
<sequence>MKVMALDASGTQCAVAVFDVDRQKFSEAVSPLHNRHAESLFSLIDSALADSGSTYLSLTHTVATVGPGSFTGLRASLAALQGFRLVSNIPVHAVTLLELQAYLISKHGPTGKDILSIVELPNDSRAYSQVFNSKLIPITNAAIAERNLISEEGYATLRCCKIPDSTNARTAAEFLVYKLLHKLPETPLAPIYSRSYT</sequence>
<dbReference type="Pfam" id="PF00814">
    <property type="entry name" value="TsaD"/>
    <property type="match status" value="1"/>
</dbReference>